<comment type="caution">
    <text evidence="4">The sequence shown here is derived from an EMBL/GenBank/DDBJ whole genome shotgun (WGS) entry which is preliminary data.</text>
</comment>
<dbReference type="EMBL" id="CAMPGE010011437">
    <property type="protein sequence ID" value="CAI2370272.1"/>
    <property type="molecule type" value="Genomic_DNA"/>
</dbReference>
<organism evidence="4 5">
    <name type="scientific">Euplotes crassus</name>
    <dbReference type="NCBI Taxonomy" id="5936"/>
    <lineage>
        <taxon>Eukaryota</taxon>
        <taxon>Sar</taxon>
        <taxon>Alveolata</taxon>
        <taxon>Ciliophora</taxon>
        <taxon>Intramacronucleata</taxon>
        <taxon>Spirotrichea</taxon>
        <taxon>Hypotrichia</taxon>
        <taxon>Euplotida</taxon>
        <taxon>Euplotidae</taxon>
        <taxon>Moneuplotes</taxon>
    </lineage>
</organism>
<evidence type="ECO:0000313" key="4">
    <source>
        <dbReference type="EMBL" id="CAI2370272.1"/>
    </source>
</evidence>
<dbReference type="GO" id="GO:0052689">
    <property type="term" value="F:carboxylic ester hydrolase activity"/>
    <property type="evidence" value="ECO:0007669"/>
    <property type="project" value="TreeGrafter"/>
</dbReference>
<keyword evidence="5" id="KW-1185">Reference proteome</keyword>
<feature type="domain" description="AB hydrolase-1" evidence="3">
    <location>
        <begin position="30"/>
        <end position="265"/>
    </location>
</feature>
<protein>
    <recommendedName>
        <fullName evidence="3">AB hydrolase-1 domain-containing protein</fullName>
    </recommendedName>
</protein>
<name>A0AAD1XFR6_EUPCR</name>
<evidence type="ECO:0000259" key="3">
    <source>
        <dbReference type="Pfam" id="PF12697"/>
    </source>
</evidence>
<dbReference type="Gene3D" id="3.40.50.1820">
    <property type="entry name" value="alpha/beta hydrolase"/>
    <property type="match status" value="1"/>
</dbReference>
<dbReference type="InterPro" id="IPR029058">
    <property type="entry name" value="AB_hydrolase_fold"/>
</dbReference>
<sequence>MNRVLKTPRGLKHCYNYFKALDSNNSNITLFCHGLYGSKHEFDDIASDERLLSLTNTYTLDHVIHPKFTFDDQAEYIIDFLDNINSKDAKATLVGHSMGGRASMRAALLYPERVNAVMSIDAPATSFAHIPGYTDRTYALVKYFKEFDLSKFSRMEEIEDHMKEKFRVDDVALTRIMRNFNYSDQDGSQIVWRVNPQYLCDNIVSMYYFDYTETFEGPVKMLVGGISDRWKFEDFNERFPNIKQEDVISIPNTGHWIHTDDPESVIVNLVDLLKRIE</sequence>
<dbReference type="AlphaFoldDB" id="A0AAD1XFR6"/>
<reference evidence="4" key="1">
    <citation type="submission" date="2023-07" db="EMBL/GenBank/DDBJ databases">
        <authorList>
            <consortium name="AG Swart"/>
            <person name="Singh M."/>
            <person name="Singh A."/>
            <person name="Seah K."/>
            <person name="Emmerich C."/>
        </authorList>
    </citation>
    <scope>NUCLEOTIDE SEQUENCE</scope>
    <source>
        <strain evidence="4">DP1</strain>
    </source>
</reference>
<dbReference type="PANTHER" id="PTHR46118">
    <property type="entry name" value="PROTEIN ABHD11"/>
    <property type="match status" value="1"/>
</dbReference>
<accession>A0AAD1XFR6</accession>
<gene>
    <name evidence="4" type="ORF">ECRASSUSDP1_LOCUS11581</name>
</gene>
<proteinExistence type="inferred from homology"/>
<evidence type="ECO:0000256" key="2">
    <source>
        <dbReference type="ARBA" id="ARBA00022801"/>
    </source>
</evidence>
<dbReference type="SUPFAM" id="SSF53474">
    <property type="entry name" value="alpha/beta-Hydrolases"/>
    <property type="match status" value="1"/>
</dbReference>
<evidence type="ECO:0000313" key="5">
    <source>
        <dbReference type="Proteomes" id="UP001295684"/>
    </source>
</evidence>
<dbReference type="Proteomes" id="UP001295684">
    <property type="component" value="Unassembled WGS sequence"/>
</dbReference>
<comment type="similarity">
    <text evidence="1">Belongs to the AB hydrolase superfamily.</text>
</comment>
<dbReference type="PANTHER" id="PTHR46118:SF4">
    <property type="entry name" value="PROTEIN ABHD11"/>
    <property type="match status" value="1"/>
</dbReference>
<evidence type="ECO:0000256" key="1">
    <source>
        <dbReference type="ARBA" id="ARBA00008645"/>
    </source>
</evidence>
<dbReference type="InterPro" id="IPR000073">
    <property type="entry name" value="AB_hydrolase_1"/>
</dbReference>
<keyword evidence="2" id="KW-0378">Hydrolase</keyword>
<dbReference type="Pfam" id="PF12697">
    <property type="entry name" value="Abhydrolase_6"/>
    <property type="match status" value="1"/>
</dbReference>